<name>A0A0N1HK16_9EURO</name>
<keyword evidence="2" id="KW-0804">Transcription</keyword>
<dbReference type="OrthoDB" id="47007at2759"/>
<dbReference type="PANTHER" id="PTHR47424">
    <property type="entry name" value="REGULATORY PROTEIN GAL4"/>
    <property type="match status" value="1"/>
</dbReference>
<feature type="compositionally biased region" description="Polar residues" evidence="4">
    <location>
        <begin position="438"/>
        <end position="456"/>
    </location>
</feature>
<dbReference type="Pfam" id="PF04082">
    <property type="entry name" value="Fungal_trans"/>
    <property type="match status" value="1"/>
</dbReference>
<dbReference type="PANTHER" id="PTHR47424:SF9">
    <property type="entry name" value="TAH-2"/>
    <property type="match status" value="1"/>
</dbReference>
<sequence>MPGTLVAPSKPSLDEARYLVKWYLYSTACYGDLFDESTLVEELSAWSTDREETQDWTSARLFLVLALGAQTCPEDKDHVAQEYYAYGRVLTVFDAMEESSAGLAAAQCYVLITLYLLNGSRLNAAYMHLGQAARAAYALGLHRSDLVSAMPALERRMRDHLWRAIRAIDIHFSATLGRPLATHEVRKSTTILRNSPTVDMCMILELVLTEAYSKSSISTKALYRILGLNRQWAAQYFPGSQSNSHGIHERVESGDSLLPDIGSCQLKQAFYGATLLLTSRYLSGSVKVRTRGVSPNLSQERAAPGAPSPQILTVACVQSAIDLIELYRELLVAEQTPKRLPLVVNSVFYAALVLGMATFGDVCTTLPLNGYLQTASKLLSMFHKHDWLARHYLQIVEHLGEACRFYIERKSRTELKSRRDLIGKLFGHVDGHLDKSPNKQSTRSSLNSSLTEQSGRSPVGGGLIDHNMASVISQSAQLEPQGSDIGSVILDALDFPSLLDASHLNSTSDQALTTPLSPFYDAIDLLKPDADFVWPSPFTGGAFQALPVDVAGR</sequence>
<feature type="domain" description="Xylanolytic transcriptional activator regulatory" evidence="5">
    <location>
        <begin position="125"/>
        <end position="200"/>
    </location>
</feature>
<keyword evidence="1" id="KW-0805">Transcription regulation</keyword>
<accession>A0A0N1HK16</accession>
<evidence type="ECO:0000313" key="6">
    <source>
        <dbReference type="EMBL" id="KPI34445.1"/>
    </source>
</evidence>
<keyword evidence="3" id="KW-0539">Nucleus</keyword>
<feature type="region of interest" description="Disordered" evidence="4">
    <location>
        <begin position="432"/>
        <end position="459"/>
    </location>
</feature>
<evidence type="ECO:0000256" key="2">
    <source>
        <dbReference type="ARBA" id="ARBA00023163"/>
    </source>
</evidence>
<reference evidence="6 7" key="1">
    <citation type="submission" date="2015-06" db="EMBL/GenBank/DDBJ databases">
        <title>Draft genome of the ant-associated black yeast Phialophora attae CBS 131958.</title>
        <authorList>
            <person name="Moreno L.F."/>
            <person name="Stielow B.J."/>
            <person name="de Hoog S."/>
            <person name="Vicente V.A."/>
            <person name="Weiss V.A."/>
            <person name="de Vries M."/>
            <person name="Cruz L.M."/>
            <person name="Souza E.M."/>
        </authorList>
    </citation>
    <scope>NUCLEOTIDE SEQUENCE [LARGE SCALE GENOMIC DNA]</scope>
    <source>
        <strain evidence="6 7">CBS 131958</strain>
    </source>
</reference>
<evidence type="ECO:0000259" key="5">
    <source>
        <dbReference type="SMART" id="SM00906"/>
    </source>
</evidence>
<dbReference type="GeneID" id="28733185"/>
<dbReference type="Proteomes" id="UP000038010">
    <property type="component" value="Unassembled WGS sequence"/>
</dbReference>
<proteinExistence type="predicted"/>
<dbReference type="GO" id="GO:0000981">
    <property type="term" value="F:DNA-binding transcription factor activity, RNA polymerase II-specific"/>
    <property type="evidence" value="ECO:0007669"/>
    <property type="project" value="TreeGrafter"/>
</dbReference>
<dbReference type="GO" id="GO:0000978">
    <property type="term" value="F:RNA polymerase II cis-regulatory region sequence-specific DNA binding"/>
    <property type="evidence" value="ECO:0007669"/>
    <property type="project" value="TreeGrafter"/>
</dbReference>
<gene>
    <name evidence="6" type="ORF">AB675_1416</name>
</gene>
<organism evidence="6 7">
    <name type="scientific">Cyphellophora attinorum</name>
    <dbReference type="NCBI Taxonomy" id="1664694"/>
    <lineage>
        <taxon>Eukaryota</taxon>
        <taxon>Fungi</taxon>
        <taxon>Dikarya</taxon>
        <taxon>Ascomycota</taxon>
        <taxon>Pezizomycotina</taxon>
        <taxon>Eurotiomycetes</taxon>
        <taxon>Chaetothyriomycetidae</taxon>
        <taxon>Chaetothyriales</taxon>
        <taxon>Cyphellophoraceae</taxon>
        <taxon>Cyphellophora</taxon>
    </lineage>
</organism>
<dbReference type="GO" id="GO:0008270">
    <property type="term" value="F:zinc ion binding"/>
    <property type="evidence" value="ECO:0007669"/>
    <property type="project" value="InterPro"/>
</dbReference>
<evidence type="ECO:0000256" key="4">
    <source>
        <dbReference type="SAM" id="MobiDB-lite"/>
    </source>
</evidence>
<dbReference type="InterPro" id="IPR007219">
    <property type="entry name" value="XnlR_reg_dom"/>
</dbReference>
<dbReference type="CDD" id="cd12148">
    <property type="entry name" value="fungal_TF_MHR"/>
    <property type="match status" value="1"/>
</dbReference>
<dbReference type="EMBL" id="LFJN01000060">
    <property type="protein sequence ID" value="KPI34445.1"/>
    <property type="molecule type" value="Genomic_DNA"/>
</dbReference>
<keyword evidence="7" id="KW-1185">Reference proteome</keyword>
<comment type="caution">
    <text evidence="6">The sequence shown here is derived from an EMBL/GenBank/DDBJ whole genome shotgun (WGS) entry which is preliminary data.</text>
</comment>
<dbReference type="STRING" id="1664694.A0A0N1HK16"/>
<protein>
    <recommendedName>
        <fullName evidence="5">Xylanolytic transcriptional activator regulatory domain-containing protein</fullName>
    </recommendedName>
</protein>
<evidence type="ECO:0000256" key="3">
    <source>
        <dbReference type="ARBA" id="ARBA00023242"/>
    </source>
</evidence>
<dbReference type="SMART" id="SM00906">
    <property type="entry name" value="Fungal_trans"/>
    <property type="match status" value="1"/>
</dbReference>
<dbReference type="GO" id="GO:0000435">
    <property type="term" value="P:positive regulation of transcription from RNA polymerase II promoter by galactose"/>
    <property type="evidence" value="ECO:0007669"/>
    <property type="project" value="TreeGrafter"/>
</dbReference>
<dbReference type="GO" id="GO:0006351">
    <property type="term" value="P:DNA-templated transcription"/>
    <property type="evidence" value="ECO:0007669"/>
    <property type="project" value="InterPro"/>
</dbReference>
<dbReference type="AlphaFoldDB" id="A0A0N1HK16"/>
<dbReference type="InterPro" id="IPR051127">
    <property type="entry name" value="Fungal_SecMet_Regulators"/>
</dbReference>
<evidence type="ECO:0000313" key="7">
    <source>
        <dbReference type="Proteomes" id="UP000038010"/>
    </source>
</evidence>
<dbReference type="RefSeq" id="XP_017994408.1">
    <property type="nucleotide sequence ID" value="XM_018141305.1"/>
</dbReference>
<dbReference type="GO" id="GO:0005634">
    <property type="term" value="C:nucleus"/>
    <property type="evidence" value="ECO:0007669"/>
    <property type="project" value="TreeGrafter"/>
</dbReference>
<evidence type="ECO:0000256" key="1">
    <source>
        <dbReference type="ARBA" id="ARBA00023015"/>
    </source>
</evidence>
<dbReference type="VEuPathDB" id="FungiDB:AB675_1416"/>